<protein>
    <submittedName>
        <fullName evidence="1">Uncharacterized protein</fullName>
    </submittedName>
</protein>
<feature type="non-terminal residue" evidence="1">
    <location>
        <position position="1"/>
    </location>
</feature>
<evidence type="ECO:0000313" key="1">
    <source>
        <dbReference type="EMBL" id="GAI85292.1"/>
    </source>
</evidence>
<accession>X1RWX7</accession>
<proteinExistence type="predicted"/>
<name>X1RWX7_9ZZZZ</name>
<comment type="caution">
    <text evidence="1">The sequence shown here is derived from an EMBL/GenBank/DDBJ whole genome shotgun (WGS) entry which is preliminary data.</text>
</comment>
<dbReference type="AlphaFoldDB" id="X1RWX7"/>
<reference evidence="1" key="1">
    <citation type="journal article" date="2014" name="Front. Microbiol.">
        <title>High frequency of phylogenetically diverse reductive dehalogenase-homologous genes in deep subseafloor sedimentary metagenomes.</title>
        <authorList>
            <person name="Kawai M."/>
            <person name="Futagami T."/>
            <person name="Toyoda A."/>
            <person name="Takaki Y."/>
            <person name="Nishi S."/>
            <person name="Hori S."/>
            <person name="Arai W."/>
            <person name="Tsubouchi T."/>
            <person name="Morono Y."/>
            <person name="Uchiyama I."/>
            <person name="Ito T."/>
            <person name="Fujiyama A."/>
            <person name="Inagaki F."/>
            <person name="Takami H."/>
        </authorList>
    </citation>
    <scope>NUCLEOTIDE SEQUENCE</scope>
    <source>
        <strain evidence="1">Expedition CK06-06</strain>
    </source>
</reference>
<organism evidence="1">
    <name type="scientific">marine sediment metagenome</name>
    <dbReference type="NCBI Taxonomy" id="412755"/>
    <lineage>
        <taxon>unclassified sequences</taxon>
        <taxon>metagenomes</taxon>
        <taxon>ecological metagenomes</taxon>
    </lineage>
</organism>
<gene>
    <name evidence="1" type="ORF">S12H4_23594</name>
</gene>
<sequence length="118" mass="13357">VDVEVESGSYTSGVPIVYDIDGLSIGVYNFTIFANDTGGNEETDLVWLTVWGVEIFYLFTPQSIPETPTLNVFDLSFYLSSSNNTYQYEIYFDDSFIGIFSDLETILKNNTQGDHNYK</sequence>
<dbReference type="EMBL" id="BARW01012569">
    <property type="protein sequence ID" value="GAI85292.1"/>
    <property type="molecule type" value="Genomic_DNA"/>
</dbReference>